<evidence type="ECO:0000259" key="1">
    <source>
        <dbReference type="PROSITE" id="PS50883"/>
    </source>
</evidence>
<dbReference type="EMBL" id="JBANEI010000011">
    <property type="protein sequence ID" value="MEI2683129.1"/>
    <property type="molecule type" value="Genomic_DNA"/>
</dbReference>
<dbReference type="Pfam" id="PF00563">
    <property type="entry name" value="EAL"/>
    <property type="match status" value="1"/>
</dbReference>
<dbReference type="InterPro" id="IPR035919">
    <property type="entry name" value="EAL_sf"/>
</dbReference>
<evidence type="ECO:0000313" key="2">
    <source>
        <dbReference type="EMBL" id="MEI2683129.1"/>
    </source>
</evidence>
<gene>
    <name evidence="2" type="ORF">V8N49_15875</name>
</gene>
<protein>
    <submittedName>
        <fullName evidence="2">EAL domain-containing protein</fullName>
    </submittedName>
</protein>
<name>A0ABU8DHZ5_ERWAP</name>
<dbReference type="Gene3D" id="3.20.20.450">
    <property type="entry name" value="EAL domain"/>
    <property type="match status" value="1"/>
</dbReference>
<proteinExistence type="predicted"/>
<dbReference type="RefSeq" id="WP_191150052.1">
    <property type="nucleotide sequence ID" value="NZ_JACXBP010000006.1"/>
</dbReference>
<sequence length="227" mass="25737">MKNDFFCTPVHTLSGEMIAIDLSYRPHSAAVGGPLDAVRQPPLPEDRLLHQLLIVEEYADYFRQHGLLCSVAIDFQLARAVTQSSFIQQILSHLPFVRLKLSEDFPNLHDGMDNPLLRTLIEQLNILWLDDLGAGDANLHALQSNMFEAVKLDRQFYLENVNKPFFSVLINHIRQYTNRVIVEGVAGDGQLETLRNSKIWGVQGYFAQQLTLDSLECDDDGKRCEKG</sequence>
<dbReference type="InterPro" id="IPR050706">
    <property type="entry name" value="Cyclic-di-GMP_PDE-like"/>
</dbReference>
<evidence type="ECO:0000313" key="3">
    <source>
        <dbReference type="Proteomes" id="UP001306592"/>
    </source>
</evidence>
<dbReference type="Proteomes" id="UP001306592">
    <property type="component" value="Unassembled WGS sequence"/>
</dbReference>
<comment type="caution">
    <text evidence="2">The sequence shown here is derived from an EMBL/GenBank/DDBJ whole genome shotgun (WGS) entry which is preliminary data.</text>
</comment>
<dbReference type="PANTHER" id="PTHR33121:SF78">
    <property type="entry name" value="CYCLIC DI-GMP PHOSPHODIESTERASE PDEH"/>
    <property type="match status" value="1"/>
</dbReference>
<dbReference type="SUPFAM" id="SSF141868">
    <property type="entry name" value="EAL domain-like"/>
    <property type="match status" value="1"/>
</dbReference>
<dbReference type="PANTHER" id="PTHR33121">
    <property type="entry name" value="CYCLIC DI-GMP PHOSPHODIESTERASE PDEF"/>
    <property type="match status" value="1"/>
</dbReference>
<reference evidence="2 3" key="1">
    <citation type="submission" date="2024-02" db="EMBL/GenBank/DDBJ databases">
        <title>First report Erwinia aphidicola in onion in Chile.</title>
        <authorList>
            <person name="Valenzuela M."/>
            <person name="Pena M."/>
            <person name="Dutta B."/>
        </authorList>
    </citation>
    <scope>NUCLEOTIDE SEQUENCE [LARGE SCALE GENOMIC DNA]</scope>
    <source>
        <strain evidence="2 3">QCJ3A</strain>
    </source>
</reference>
<feature type="domain" description="EAL" evidence="1">
    <location>
        <begin position="1"/>
        <end position="224"/>
    </location>
</feature>
<accession>A0ABU8DHZ5</accession>
<organism evidence="2 3">
    <name type="scientific">Erwinia aphidicola</name>
    <dbReference type="NCBI Taxonomy" id="68334"/>
    <lineage>
        <taxon>Bacteria</taxon>
        <taxon>Pseudomonadati</taxon>
        <taxon>Pseudomonadota</taxon>
        <taxon>Gammaproteobacteria</taxon>
        <taxon>Enterobacterales</taxon>
        <taxon>Erwiniaceae</taxon>
        <taxon>Erwinia</taxon>
    </lineage>
</organism>
<keyword evidence="3" id="KW-1185">Reference proteome</keyword>
<dbReference type="InterPro" id="IPR001633">
    <property type="entry name" value="EAL_dom"/>
</dbReference>
<dbReference type="SMART" id="SM00052">
    <property type="entry name" value="EAL"/>
    <property type="match status" value="1"/>
</dbReference>
<dbReference type="PROSITE" id="PS50883">
    <property type="entry name" value="EAL"/>
    <property type="match status" value="1"/>
</dbReference>